<evidence type="ECO:0000256" key="2">
    <source>
        <dbReference type="HAMAP-Rule" id="MF_00048"/>
    </source>
</evidence>
<dbReference type="Gene3D" id="3.40.1350.10">
    <property type="match status" value="1"/>
</dbReference>
<dbReference type="NCBIfam" id="NF009154">
    <property type="entry name" value="PRK12497.3-3"/>
    <property type="match status" value="1"/>
</dbReference>
<protein>
    <recommendedName>
        <fullName evidence="2">UPF0102 protein QNJ86_12280</fullName>
    </recommendedName>
</protein>
<dbReference type="NCBIfam" id="NF009150">
    <property type="entry name" value="PRK12497.1-3"/>
    <property type="match status" value="1"/>
</dbReference>
<dbReference type="HAMAP" id="MF_00048">
    <property type="entry name" value="UPF0102"/>
    <property type="match status" value="1"/>
</dbReference>
<organism evidence="4 5">
    <name type="scientific">Gordonibacter faecis</name>
    <dbReference type="NCBI Taxonomy" id="3047475"/>
    <lineage>
        <taxon>Bacteria</taxon>
        <taxon>Bacillati</taxon>
        <taxon>Actinomycetota</taxon>
        <taxon>Coriobacteriia</taxon>
        <taxon>Eggerthellales</taxon>
        <taxon>Eggerthellaceae</taxon>
        <taxon>Gordonibacter</taxon>
    </lineage>
</organism>
<keyword evidence="5" id="KW-1185">Reference proteome</keyword>
<dbReference type="InterPro" id="IPR003509">
    <property type="entry name" value="UPF0102_YraN-like"/>
</dbReference>
<feature type="region of interest" description="Disordered" evidence="3">
    <location>
        <begin position="1"/>
        <end position="54"/>
    </location>
</feature>
<dbReference type="PANTHER" id="PTHR34039">
    <property type="entry name" value="UPF0102 PROTEIN YRAN"/>
    <property type="match status" value="1"/>
</dbReference>
<comment type="similarity">
    <text evidence="1 2">Belongs to the UPF0102 family.</text>
</comment>
<dbReference type="InterPro" id="IPR011335">
    <property type="entry name" value="Restrct_endonuc-II-like"/>
</dbReference>
<gene>
    <name evidence="4" type="ORF">QNJ86_12280</name>
</gene>
<sequence>MSRASATVAKPRPDDVDQVAAENAAEAGAAKSCSSRKRPKSGGSRGKHNTELGRRGENAAARFLDRRGYEILERNWECAAGEADIIARDGDVLVFVEVKTRSSTEKGLPAEAVDEAKRKRYGRIASLYVKNYEVPDVSVRFDVVSLLVIAPDRVLMHHYINAFMAG</sequence>
<feature type="compositionally biased region" description="Low complexity" evidence="3">
    <location>
        <begin position="20"/>
        <end position="33"/>
    </location>
</feature>
<evidence type="ECO:0000313" key="5">
    <source>
        <dbReference type="Proteomes" id="UP001232750"/>
    </source>
</evidence>
<reference evidence="4 5" key="1">
    <citation type="submission" date="2023-05" db="EMBL/GenBank/DDBJ databases">
        <title>Gordonibacter KGMB12511T sp. nov., isolated from faeces of healthy Korean.</title>
        <authorList>
            <person name="Kim H.S."/>
            <person name="Kim J.-S."/>
            <person name="Suh M.K."/>
            <person name="Eom M.K."/>
            <person name="Do H.E."/>
            <person name="Lee J.-S."/>
        </authorList>
    </citation>
    <scope>NUCLEOTIDE SEQUENCE [LARGE SCALE GENOMIC DNA]</scope>
    <source>
        <strain evidence="4 5">KGMB12511</strain>
    </source>
</reference>
<accession>A0ABT7DPV2</accession>
<evidence type="ECO:0000256" key="3">
    <source>
        <dbReference type="SAM" id="MobiDB-lite"/>
    </source>
</evidence>
<dbReference type="InterPro" id="IPR011856">
    <property type="entry name" value="tRNA_endonuc-like_dom_sf"/>
</dbReference>
<dbReference type="RefSeq" id="WP_283832929.1">
    <property type="nucleotide sequence ID" value="NZ_JASJEU010000024.1"/>
</dbReference>
<dbReference type="CDD" id="cd20736">
    <property type="entry name" value="PoNe_Nuclease"/>
    <property type="match status" value="1"/>
</dbReference>
<dbReference type="EMBL" id="JASJEU010000024">
    <property type="protein sequence ID" value="MDJ1651582.1"/>
    <property type="molecule type" value="Genomic_DNA"/>
</dbReference>
<name>A0ABT7DPV2_9ACTN</name>
<dbReference type="Proteomes" id="UP001232750">
    <property type="component" value="Unassembled WGS sequence"/>
</dbReference>
<dbReference type="PANTHER" id="PTHR34039:SF1">
    <property type="entry name" value="UPF0102 PROTEIN YRAN"/>
    <property type="match status" value="1"/>
</dbReference>
<proteinExistence type="inferred from homology"/>
<dbReference type="SUPFAM" id="SSF52980">
    <property type="entry name" value="Restriction endonuclease-like"/>
    <property type="match status" value="1"/>
</dbReference>
<evidence type="ECO:0000256" key="1">
    <source>
        <dbReference type="ARBA" id="ARBA00006738"/>
    </source>
</evidence>
<evidence type="ECO:0000313" key="4">
    <source>
        <dbReference type="EMBL" id="MDJ1651582.1"/>
    </source>
</evidence>
<dbReference type="Pfam" id="PF02021">
    <property type="entry name" value="UPF0102"/>
    <property type="match status" value="1"/>
</dbReference>
<comment type="caution">
    <text evidence="4">The sequence shown here is derived from an EMBL/GenBank/DDBJ whole genome shotgun (WGS) entry which is preliminary data.</text>
</comment>
<dbReference type="NCBIfam" id="TIGR00252">
    <property type="entry name" value="YraN family protein"/>
    <property type="match status" value="1"/>
</dbReference>